<reference evidence="1" key="1">
    <citation type="submission" date="2022-06" db="EMBL/GenBank/DDBJ databases">
        <title>Phylogenomic reconstructions and comparative analyses of Kickxellomycotina fungi.</title>
        <authorList>
            <person name="Reynolds N.K."/>
            <person name="Stajich J.E."/>
            <person name="Barry K."/>
            <person name="Grigoriev I.V."/>
            <person name="Crous P."/>
            <person name="Smith M.E."/>
        </authorList>
    </citation>
    <scope>NUCLEOTIDE SEQUENCE</scope>
    <source>
        <strain evidence="1">RSA 2271</strain>
    </source>
</reference>
<organism evidence="1 2">
    <name type="scientific">Spiromyces aspiralis</name>
    <dbReference type="NCBI Taxonomy" id="68401"/>
    <lineage>
        <taxon>Eukaryota</taxon>
        <taxon>Fungi</taxon>
        <taxon>Fungi incertae sedis</taxon>
        <taxon>Zoopagomycota</taxon>
        <taxon>Kickxellomycotina</taxon>
        <taxon>Kickxellomycetes</taxon>
        <taxon>Kickxellales</taxon>
        <taxon>Kickxellaceae</taxon>
        <taxon>Spiromyces</taxon>
    </lineage>
</organism>
<gene>
    <name evidence="1" type="ORF">EV182_003732</name>
</gene>
<proteinExistence type="predicted"/>
<evidence type="ECO:0000313" key="2">
    <source>
        <dbReference type="Proteomes" id="UP001145114"/>
    </source>
</evidence>
<evidence type="ECO:0000313" key="1">
    <source>
        <dbReference type="EMBL" id="KAJ1674216.1"/>
    </source>
</evidence>
<comment type="caution">
    <text evidence="1">The sequence shown here is derived from an EMBL/GenBank/DDBJ whole genome shotgun (WGS) entry which is preliminary data.</text>
</comment>
<name>A0ACC1HFV7_9FUNG</name>
<feature type="non-terminal residue" evidence="1">
    <location>
        <position position="745"/>
    </location>
</feature>
<protein>
    <submittedName>
        <fullName evidence="1">Uncharacterized protein</fullName>
    </submittedName>
</protein>
<dbReference type="Proteomes" id="UP001145114">
    <property type="component" value="Unassembled WGS sequence"/>
</dbReference>
<sequence>MHSLEQYLHTLSVSQLCDIERLVQQIRASKKDRAPGCEDSPGHRTNRHSPQVRMDLPAAETGLDGVPEDMGGFHHTHSDELDPDLSSILAVLAESTSATHVDGDFATIAPFSPAGGAPGQHSAPLEGPSSATPLNAMDEPKESANDPTIQTDEDNVPWLTFTYAQRGRPQRHTIRVDLDRAALPLIPMIFKRNNCVYPRAHCSKEEYAGNRWAYESECNRLGWQLAFLNQELMVGKRGLLQRAVDSYRHVKSGRKARRPRRAKMTEKTGSKSEVKNKASDPERDQQFPGTNSATEESGSAATTTILSLPQAGTDVLLALIQDSSIAPSILNNHQSVDAPPQSQPISPQKRDFQAASITMDICEGNGTIAKRHKLDTLQQSAADSTTTAASSTMPYLVSVQPIGSAATSDATPELLHPPWILPKPQSSVTTSPGGQQGAKLINVDAFINGHTARMRIRIDFASVPDDIPEAFRQQHSVFPRVTGAPKDRYKNAPGRWEFEMVCNDISWRLAWLNRQRLAGKTPLIQQCLDSLRGRTSTPPQESLARLPPMDDHAKNQLYGMWVLRPGKARRQHLLKGSLLTPKLGPKRTTASTDSTPKTSMQDTHSLKSPSTVVATAAPSRENLGSQNQAQQPQNTAQGETQSPKPSQPSKNAVTSTTSSTLTATVPVRVVDAKLGSISSPLSRANQQATAVGKQRPRQSLVVPGKSIATNVSNTKPTPPRVAPLLQKDTAPLVPRQKQQQQQQQQ</sequence>
<keyword evidence="2" id="KW-1185">Reference proteome</keyword>
<dbReference type="EMBL" id="JAMZIH010006160">
    <property type="protein sequence ID" value="KAJ1674216.1"/>
    <property type="molecule type" value="Genomic_DNA"/>
</dbReference>
<accession>A0ACC1HFV7</accession>